<dbReference type="Gene3D" id="3.40.50.10320">
    <property type="entry name" value="LmbE-like"/>
    <property type="match status" value="1"/>
</dbReference>
<dbReference type="InterPro" id="IPR003737">
    <property type="entry name" value="GlcNAc_PI_deacetylase-related"/>
</dbReference>
<dbReference type="Pfam" id="PF02585">
    <property type="entry name" value="PIG-L"/>
    <property type="match status" value="1"/>
</dbReference>
<sequence length="251" mass="28192">MDISSLNTLMAPPDIHNYKRILCVQPHPDDNEIGMGGIISTYADKGCEIHYLTVTNGDLGSMDERLTHEEVAEIRTKELEEAGRFLGASVFHSLHYGDGTLENIPRLAGEIAEIIRTVKPEAIFCPDPWLTYEAHYDHIITGKAVAHAFLSSGLARYPKGTLTHPWQVSAIGFYFTANPNLIIDTTDAFEKKFKAIELHRSQFNDEILALYRIYFKEKGRQLAEGKDFEIGEGLKVLSPVHLHCFVDAIHI</sequence>
<organism evidence="1 2">
    <name type="scientific">Paenibacillus wynnii</name>
    <dbReference type="NCBI Taxonomy" id="268407"/>
    <lineage>
        <taxon>Bacteria</taxon>
        <taxon>Bacillati</taxon>
        <taxon>Bacillota</taxon>
        <taxon>Bacilli</taxon>
        <taxon>Bacillales</taxon>
        <taxon>Paenibacillaceae</taxon>
        <taxon>Paenibacillus</taxon>
    </lineage>
</organism>
<evidence type="ECO:0000313" key="2">
    <source>
        <dbReference type="Proteomes" id="UP000029734"/>
    </source>
</evidence>
<name>A0A098M6M9_9BACL</name>
<dbReference type="AlphaFoldDB" id="A0A098M6M9"/>
<protein>
    <submittedName>
        <fullName evidence="1">GlcNAc-PI de-N-acetylase</fullName>
    </submittedName>
</protein>
<dbReference type="EMBL" id="JQCR01000003">
    <property type="protein sequence ID" value="KGE17688.1"/>
    <property type="molecule type" value="Genomic_DNA"/>
</dbReference>
<dbReference type="InterPro" id="IPR024078">
    <property type="entry name" value="LmbE-like_dom_sf"/>
</dbReference>
<dbReference type="STRING" id="268407.PWYN_24260"/>
<dbReference type="RefSeq" id="WP_036656864.1">
    <property type="nucleotide sequence ID" value="NZ_JQCR01000003.1"/>
</dbReference>
<proteinExistence type="predicted"/>
<dbReference type="SUPFAM" id="SSF102588">
    <property type="entry name" value="LmbE-like"/>
    <property type="match status" value="1"/>
</dbReference>
<gene>
    <name evidence="1" type="ORF">PWYN_24260</name>
</gene>
<dbReference type="PANTHER" id="PTHR12993">
    <property type="entry name" value="N-ACETYLGLUCOSAMINYL-PHOSPHATIDYLINOSITOL DE-N-ACETYLASE-RELATED"/>
    <property type="match status" value="1"/>
</dbReference>
<comment type="caution">
    <text evidence="1">The sequence shown here is derived from an EMBL/GenBank/DDBJ whole genome shotgun (WGS) entry which is preliminary data.</text>
</comment>
<reference evidence="1 2" key="2">
    <citation type="submission" date="2014-10" db="EMBL/GenBank/DDBJ databases">
        <title>Comparative genomics of the Paenibacillus odorifer group.</title>
        <authorList>
            <person name="Tsai Y.-C."/>
            <person name="Martin N."/>
            <person name="Korlach J."/>
            <person name="Wiedmann M."/>
        </authorList>
    </citation>
    <scope>NUCLEOTIDE SEQUENCE [LARGE SCALE GENOMIC DNA]</scope>
    <source>
        <strain evidence="1 2">DSM 18334</strain>
    </source>
</reference>
<dbReference type="eggNOG" id="COG2120">
    <property type="taxonomic scope" value="Bacteria"/>
</dbReference>
<dbReference type="PANTHER" id="PTHR12993:SF11">
    <property type="entry name" value="N-ACETYLGLUCOSAMINYL-PHOSPHATIDYLINOSITOL DE-N-ACETYLASE"/>
    <property type="match status" value="1"/>
</dbReference>
<dbReference type="Proteomes" id="UP000029734">
    <property type="component" value="Unassembled WGS sequence"/>
</dbReference>
<evidence type="ECO:0000313" key="1">
    <source>
        <dbReference type="EMBL" id="KGE17688.1"/>
    </source>
</evidence>
<keyword evidence="2" id="KW-1185">Reference proteome</keyword>
<reference evidence="1 2" key="1">
    <citation type="submission" date="2014-08" db="EMBL/GenBank/DDBJ databases">
        <authorList>
            <person name="den Bakker H.C."/>
        </authorList>
    </citation>
    <scope>NUCLEOTIDE SEQUENCE [LARGE SCALE GENOMIC DNA]</scope>
    <source>
        <strain evidence="1 2">DSM 18334</strain>
    </source>
</reference>
<dbReference type="OrthoDB" id="9778719at2"/>
<accession>A0A098M6M9</accession>
<dbReference type="GO" id="GO:0016811">
    <property type="term" value="F:hydrolase activity, acting on carbon-nitrogen (but not peptide) bonds, in linear amides"/>
    <property type="evidence" value="ECO:0007669"/>
    <property type="project" value="TreeGrafter"/>
</dbReference>